<dbReference type="GeneID" id="26796717"/>
<protein>
    <submittedName>
        <fullName evidence="2">Uncharacterized protein</fullName>
    </submittedName>
</protein>
<accession>A0A0H4IS57</accession>
<dbReference type="OrthoDB" id="2427at10239"/>
<reference evidence="2 3" key="1">
    <citation type="submission" date="2015-05" db="EMBL/GenBank/DDBJ databases">
        <authorList>
            <person name="Wang D.B."/>
            <person name="Wang M."/>
        </authorList>
    </citation>
    <scope>NUCLEOTIDE SEQUENCE [LARGE SCALE GENOMIC DNA]</scope>
</reference>
<name>A0A0H4IS57_9CAUD</name>
<feature type="compositionally biased region" description="Basic and acidic residues" evidence="1">
    <location>
        <begin position="14"/>
        <end position="27"/>
    </location>
</feature>
<dbReference type="KEGG" id="vg:26796717"/>
<evidence type="ECO:0000313" key="3">
    <source>
        <dbReference type="Proteomes" id="UP000202763"/>
    </source>
</evidence>
<evidence type="ECO:0000313" key="2">
    <source>
        <dbReference type="EMBL" id="AKO61123.1"/>
    </source>
</evidence>
<sequence>MDDESNVEGNSTNDTKKSPSDTREKRTAKTQKSTPAIDVIKHITNIIKPYELKQQNRLKTFQAMLDDDAVYTAYNATCVKIENAYGKYEITHKIGSDRSKQAAEFLKWNLANLNGQTMKRIARAAADMNRDGVSPFEEVYENGYDEWTTTPDGLPIWKLKKLSYIHPLTLDQMRPYDTKNGGREIKELRQSASSLRDTYSSKSYMKENKDGIIHIPFNKVAIASLAATDSTPFGRSPFDSCYTAWREKVFLQDAMLTGVSKDFSGTPVLYIPSNILAEASADPTSDSGVMVAQLQDAMAAMHTGDQTNMIMPSDTINESSGTGNRKFEIRFLG</sequence>
<proteinExistence type="predicted"/>
<feature type="region of interest" description="Disordered" evidence="1">
    <location>
        <begin position="1"/>
        <end position="33"/>
    </location>
</feature>
<dbReference type="EMBL" id="KR534323">
    <property type="protein sequence ID" value="AKO61123.1"/>
    <property type="molecule type" value="Genomic_DNA"/>
</dbReference>
<organism evidence="2 3">
    <name type="scientific">Pseudoalteromonas phage H101</name>
    <dbReference type="NCBI Taxonomy" id="1654919"/>
    <lineage>
        <taxon>Viruses</taxon>
        <taxon>Duplodnaviria</taxon>
        <taxon>Heunggongvirae</taxon>
        <taxon>Uroviricota</taxon>
        <taxon>Caudoviricetes</taxon>
        <taxon>Shandongvirus</taxon>
        <taxon>Shandongvirus H101</taxon>
    </lineage>
</organism>
<dbReference type="Proteomes" id="UP000202763">
    <property type="component" value="Segment"/>
</dbReference>
<dbReference type="RefSeq" id="YP_009225656.1">
    <property type="nucleotide sequence ID" value="NC_029094.1"/>
</dbReference>
<evidence type="ECO:0000256" key="1">
    <source>
        <dbReference type="SAM" id="MobiDB-lite"/>
    </source>
</evidence>
<keyword evidence="3" id="KW-1185">Reference proteome</keyword>